<dbReference type="EMBL" id="JBBNAE010000002">
    <property type="protein sequence ID" value="KAK9146902.1"/>
    <property type="molecule type" value="Genomic_DNA"/>
</dbReference>
<dbReference type="PROSITE" id="PS50004">
    <property type="entry name" value="C2"/>
    <property type="match status" value="2"/>
</dbReference>
<organism evidence="2 3">
    <name type="scientific">Stephania japonica</name>
    <dbReference type="NCBI Taxonomy" id="461633"/>
    <lineage>
        <taxon>Eukaryota</taxon>
        <taxon>Viridiplantae</taxon>
        <taxon>Streptophyta</taxon>
        <taxon>Embryophyta</taxon>
        <taxon>Tracheophyta</taxon>
        <taxon>Spermatophyta</taxon>
        <taxon>Magnoliopsida</taxon>
        <taxon>Ranunculales</taxon>
        <taxon>Menispermaceae</taxon>
        <taxon>Menispermoideae</taxon>
        <taxon>Cissampelideae</taxon>
        <taxon>Stephania</taxon>
    </lineage>
</organism>
<dbReference type="Proteomes" id="UP001417504">
    <property type="component" value="Unassembled WGS sequence"/>
</dbReference>
<dbReference type="Gene3D" id="2.60.40.150">
    <property type="entry name" value="C2 domain"/>
    <property type="match status" value="2"/>
</dbReference>
<comment type="caution">
    <text evidence="2">The sequence shown here is derived from an EMBL/GenBank/DDBJ whole genome shotgun (WGS) entry which is preliminary data.</text>
</comment>
<proteinExistence type="predicted"/>
<accession>A0AAP0PK33</accession>
<dbReference type="SMART" id="SM00239">
    <property type="entry name" value="C2"/>
    <property type="match status" value="2"/>
</dbReference>
<dbReference type="PANTHER" id="PTHR32246:SF173">
    <property type="entry name" value="C2 DOMAIN-CONTAINING PROTEIN"/>
    <property type="match status" value="1"/>
</dbReference>
<dbReference type="InterPro" id="IPR044750">
    <property type="entry name" value="C2_SRC2/BAP"/>
</dbReference>
<sequence length="358" mass="38863">MAKRALEINVTAAKDLEDVRLLGQMKVYTVVSISYSSTNNMMSNQLAQAQRTPVDMKGETDPTWNFGMKFILDETVTEVVFELKCQRTESGDKRVGSVRVPVGELVGRAGNQRFGEVVEYQVLGQSGRPKGLLKFSYRFGECSGLPLIWPPLKHDLVKSNLRMLELNIGSAQDLENVRFLGQMKVYASVSISTDPSSTQRTHVDIKGEINPSWNFYMAFAMPTGNASTDHFLLVELKCLRTDGDKHVGEVRVPILDLLNRSQLSPETFASTSYMVTGPRNKSQKGLLNISYRLGDIGSVATMQHCFGTDRLVLGQPSVVASTGSGTDGGDVVSVASHAVVSSATEGVVSAVIGGMFGG</sequence>
<dbReference type="GO" id="GO:0006952">
    <property type="term" value="P:defense response"/>
    <property type="evidence" value="ECO:0007669"/>
    <property type="project" value="InterPro"/>
</dbReference>
<protein>
    <recommendedName>
        <fullName evidence="1">C2 domain-containing protein</fullName>
    </recommendedName>
</protein>
<gene>
    <name evidence="2" type="ORF">Sjap_006805</name>
</gene>
<keyword evidence="3" id="KW-1185">Reference proteome</keyword>
<dbReference type="PANTHER" id="PTHR32246">
    <property type="entry name" value="INGRESSION PROTEIN FIC1"/>
    <property type="match status" value="1"/>
</dbReference>
<feature type="domain" description="C2" evidence="1">
    <location>
        <begin position="1"/>
        <end position="115"/>
    </location>
</feature>
<evidence type="ECO:0000313" key="3">
    <source>
        <dbReference type="Proteomes" id="UP001417504"/>
    </source>
</evidence>
<evidence type="ECO:0000313" key="2">
    <source>
        <dbReference type="EMBL" id="KAK9146902.1"/>
    </source>
</evidence>
<dbReference type="AlphaFoldDB" id="A0AAP0PK33"/>
<feature type="domain" description="C2" evidence="1">
    <location>
        <begin position="144"/>
        <end position="268"/>
    </location>
</feature>
<dbReference type="SUPFAM" id="SSF49562">
    <property type="entry name" value="C2 domain (Calcium/lipid-binding domain, CaLB)"/>
    <property type="match status" value="2"/>
</dbReference>
<dbReference type="Pfam" id="PF00168">
    <property type="entry name" value="C2"/>
    <property type="match status" value="2"/>
</dbReference>
<reference evidence="2 3" key="1">
    <citation type="submission" date="2024-01" db="EMBL/GenBank/DDBJ databases">
        <title>Genome assemblies of Stephania.</title>
        <authorList>
            <person name="Yang L."/>
        </authorList>
    </citation>
    <scope>NUCLEOTIDE SEQUENCE [LARGE SCALE GENOMIC DNA]</scope>
    <source>
        <strain evidence="2">QJT</strain>
        <tissue evidence="2">Leaf</tissue>
    </source>
</reference>
<name>A0AAP0PK33_9MAGN</name>
<dbReference type="InterPro" id="IPR000008">
    <property type="entry name" value="C2_dom"/>
</dbReference>
<dbReference type="CDD" id="cd04051">
    <property type="entry name" value="C2_SRC2_like"/>
    <property type="match status" value="2"/>
</dbReference>
<dbReference type="InterPro" id="IPR035892">
    <property type="entry name" value="C2_domain_sf"/>
</dbReference>
<evidence type="ECO:0000259" key="1">
    <source>
        <dbReference type="PROSITE" id="PS50004"/>
    </source>
</evidence>